<evidence type="ECO:0000313" key="1">
    <source>
        <dbReference type="EMBL" id="ENO14731.1"/>
    </source>
</evidence>
<sequence length="274" mass="30034">MAELKIDSSAIDPIQRRTYEAIVRVASEKQVPFIIVGASARDLVMHHGYGAQIQRATRDIDLAVQVEDWESFDAIKTSLIASGYRETKIAHRLVDEHNMPLDIIPFGPLAGAGARIEWPDEDRHMGVMGFTEALASADLVIVGGQPPLDVPVASPVGLALLKLVSWSEREPQVRRKDAADFFYLLHNYENIPAITDRLYGEHADILEKYGWDTRMAAAHVLGADVARAAEIQTLLFLKSLLYGGSVERLCADAGAASNDVIQALVSAFRMGMQA</sequence>
<accession>N6WTC8</accession>
<dbReference type="AlphaFoldDB" id="N6WTC8"/>
<dbReference type="Proteomes" id="UP000013165">
    <property type="component" value="Unassembled WGS sequence"/>
</dbReference>
<dbReference type="HOGENOM" id="CLU_069344_1_0_6"/>
<dbReference type="PATRIC" id="fig|626887.3.peg.1039"/>
<gene>
    <name evidence="1" type="ORF">J057_05251</name>
</gene>
<name>N6WTC8_9GAMM</name>
<evidence type="ECO:0008006" key="3">
    <source>
        <dbReference type="Google" id="ProtNLM"/>
    </source>
</evidence>
<comment type="caution">
    <text evidence="1">The sequence shown here is derived from an EMBL/GenBank/DDBJ whole genome shotgun (WGS) entry which is preliminary data.</text>
</comment>
<keyword evidence="2" id="KW-1185">Reference proteome</keyword>
<dbReference type="STRING" id="626887.J057_05251"/>
<dbReference type="RefSeq" id="WP_004579028.1">
    <property type="nucleotide sequence ID" value="NZ_AP028878.1"/>
</dbReference>
<evidence type="ECO:0000313" key="2">
    <source>
        <dbReference type="Proteomes" id="UP000013165"/>
    </source>
</evidence>
<dbReference type="OrthoDB" id="5918411at2"/>
<dbReference type="InterPro" id="IPR014942">
    <property type="entry name" value="AbiEii"/>
</dbReference>
<dbReference type="Pfam" id="PF08843">
    <property type="entry name" value="AbiEii"/>
    <property type="match status" value="1"/>
</dbReference>
<dbReference type="eggNOG" id="COG4849">
    <property type="taxonomic scope" value="Bacteria"/>
</dbReference>
<dbReference type="EMBL" id="APLQ01000011">
    <property type="protein sequence ID" value="ENO14731.1"/>
    <property type="molecule type" value="Genomic_DNA"/>
</dbReference>
<proteinExistence type="predicted"/>
<reference evidence="1 2" key="1">
    <citation type="journal article" date="2013" name="Genome Announc.">
        <title>Genome Sequence of the Polycyclic Aromatic Hydrocarbon-Degrading Bacterium Strain Marinobacter nanhaiticus D15-8WT.</title>
        <authorList>
            <person name="Cui Z."/>
            <person name="Gao W."/>
            <person name="Li Q."/>
            <person name="Xu G."/>
            <person name="Zheng L."/>
        </authorList>
    </citation>
    <scope>NUCLEOTIDE SEQUENCE [LARGE SCALE GENOMIC DNA]</scope>
    <source>
        <strain evidence="1 2">D15-8W</strain>
    </source>
</reference>
<organism evidence="1 2">
    <name type="scientific">Marinobacter nanhaiticus D15-8W</name>
    <dbReference type="NCBI Taxonomy" id="626887"/>
    <lineage>
        <taxon>Bacteria</taxon>
        <taxon>Pseudomonadati</taxon>
        <taxon>Pseudomonadota</taxon>
        <taxon>Gammaproteobacteria</taxon>
        <taxon>Pseudomonadales</taxon>
        <taxon>Marinobacteraceae</taxon>
        <taxon>Marinobacter</taxon>
    </lineage>
</organism>
<protein>
    <recommendedName>
        <fullName evidence="3">Nucleotidyltransferase</fullName>
    </recommendedName>
</protein>